<evidence type="ECO:0000313" key="2">
    <source>
        <dbReference type="EMBL" id="QTD54354.1"/>
    </source>
</evidence>
<dbReference type="KEGG" id="scor:J3U87_18060"/>
<keyword evidence="3" id="KW-1185">Reference proteome</keyword>
<accession>A0A8A4TZ31</accession>
<sequence length="239" mass="27662">MKKDWNHDHAAREASWAEAFDQLEQAQTIGGDESSTDAEMADLLTITRALDQLGQEDVAMPRALEFRRGVMSHVRQPRPWRSYLVGFAVAAIVLLAVFLPREPEPSGKTHLVMAPELIDQAMANQARSDMIDYLQSTELLLLSIRDYDFYCAENQLDMAPEKNLAKVLLLKQKMFHHQLDDPRYFQARQLFDQLERILVDVNNMDVCSDKFELEYLNQHIIKKRILTKLRVIAQEIQYS</sequence>
<dbReference type="Proteomes" id="UP000663929">
    <property type="component" value="Chromosome"/>
</dbReference>
<dbReference type="EMBL" id="CP071793">
    <property type="protein sequence ID" value="QTD54354.1"/>
    <property type="molecule type" value="Genomic_DNA"/>
</dbReference>
<protein>
    <submittedName>
        <fullName evidence="2">Uncharacterized protein</fullName>
    </submittedName>
</protein>
<dbReference type="AlphaFoldDB" id="A0A8A4TZ31"/>
<keyword evidence="1" id="KW-0472">Membrane</keyword>
<organism evidence="2 3">
    <name type="scientific">Sulfidibacter corallicola</name>
    <dbReference type="NCBI Taxonomy" id="2818388"/>
    <lineage>
        <taxon>Bacteria</taxon>
        <taxon>Pseudomonadati</taxon>
        <taxon>Acidobacteriota</taxon>
        <taxon>Holophagae</taxon>
        <taxon>Acanthopleuribacterales</taxon>
        <taxon>Acanthopleuribacteraceae</taxon>
        <taxon>Sulfidibacter</taxon>
    </lineage>
</organism>
<feature type="transmembrane region" description="Helical" evidence="1">
    <location>
        <begin position="80"/>
        <end position="99"/>
    </location>
</feature>
<gene>
    <name evidence="2" type="ORF">J3U87_18060</name>
</gene>
<evidence type="ECO:0000256" key="1">
    <source>
        <dbReference type="SAM" id="Phobius"/>
    </source>
</evidence>
<reference evidence="2" key="1">
    <citation type="submission" date="2021-03" db="EMBL/GenBank/DDBJ databases">
        <title>Acanthopleuribacteraceae sp. M133.</title>
        <authorList>
            <person name="Wang G."/>
        </authorList>
    </citation>
    <scope>NUCLEOTIDE SEQUENCE</scope>
    <source>
        <strain evidence="2">M133</strain>
    </source>
</reference>
<proteinExistence type="predicted"/>
<keyword evidence="1" id="KW-0812">Transmembrane</keyword>
<dbReference type="RefSeq" id="WP_237384448.1">
    <property type="nucleotide sequence ID" value="NZ_CP071793.1"/>
</dbReference>
<name>A0A8A4TZ31_SULCO</name>
<evidence type="ECO:0000313" key="3">
    <source>
        <dbReference type="Proteomes" id="UP000663929"/>
    </source>
</evidence>
<keyword evidence="1" id="KW-1133">Transmembrane helix</keyword>